<feature type="transmembrane region" description="Helical" evidence="1">
    <location>
        <begin position="127"/>
        <end position="150"/>
    </location>
</feature>
<keyword evidence="1" id="KW-0812">Transmembrane</keyword>
<organism evidence="2 3">
    <name type="scientific">Corticibacter populi</name>
    <dbReference type="NCBI Taxonomy" id="1550736"/>
    <lineage>
        <taxon>Bacteria</taxon>
        <taxon>Pseudomonadati</taxon>
        <taxon>Pseudomonadota</taxon>
        <taxon>Betaproteobacteria</taxon>
        <taxon>Burkholderiales</taxon>
        <taxon>Comamonadaceae</taxon>
        <taxon>Corticibacter</taxon>
    </lineage>
</organism>
<evidence type="ECO:0000313" key="3">
    <source>
        <dbReference type="Proteomes" id="UP000278006"/>
    </source>
</evidence>
<dbReference type="OrthoDB" id="8630857at2"/>
<reference evidence="2 3" key="1">
    <citation type="submission" date="2018-10" db="EMBL/GenBank/DDBJ databases">
        <title>Draft genome of Cortibacter populi DSM10536.</title>
        <authorList>
            <person name="Bernier A.-M."/>
            <person name="Bernard K."/>
        </authorList>
    </citation>
    <scope>NUCLEOTIDE SEQUENCE [LARGE SCALE GENOMIC DNA]</scope>
    <source>
        <strain evidence="2 3">DSM 105136</strain>
    </source>
</reference>
<sequence>MSVFGAFSRVQRAARRFRRQRAAYYEYLGDLLTDSAGRVLMIDIFNQDVERYAGKPRGVLSAYWAERYLESGADLVQTWRGTLPEADMMVIGSVVEHGGVGALAQAFKEVARMTRVMDEAGKTFKSIMLVGVLAIALVFVALVAIPAFIWPKLSSTFEFVPPDFYGEKTQAMARFAEAVPGYLIGAGVVVAVGMLAFRWSLPNWRGRLRAWFDQRLIVYRLSRDFRGAMFVSTLAALIRKRTGNSMTLAEGVQAISNEASPWMQWYCAQILDNLQQGHDQVEVLDVGLLDRETLFYLYDIAQARSLDEGLQKAGLRTEGQINGAVRIRARILQITLLAVMLLTMAGIAGWTISTINELVDSTKLVYQQ</sequence>
<evidence type="ECO:0000313" key="2">
    <source>
        <dbReference type="EMBL" id="RMX08161.1"/>
    </source>
</evidence>
<comment type="caution">
    <text evidence="2">The sequence shown here is derived from an EMBL/GenBank/DDBJ whole genome shotgun (WGS) entry which is preliminary data.</text>
</comment>
<keyword evidence="3" id="KW-1185">Reference proteome</keyword>
<keyword evidence="1" id="KW-0472">Membrane</keyword>
<evidence type="ECO:0000256" key="1">
    <source>
        <dbReference type="SAM" id="Phobius"/>
    </source>
</evidence>
<dbReference type="EMBL" id="RDQO01000001">
    <property type="protein sequence ID" value="RMX08161.1"/>
    <property type="molecule type" value="Genomic_DNA"/>
</dbReference>
<dbReference type="RefSeq" id="WP_122226284.1">
    <property type="nucleotide sequence ID" value="NZ_RDQO01000001.1"/>
</dbReference>
<feature type="transmembrane region" description="Helical" evidence="1">
    <location>
        <begin position="182"/>
        <end position="201"/>
    </location>
</feature>
<keyword evidence="1" id="KW-1133">Transmembrane helix</keyword>
<name>A0A3M6QZ02_9BURK</name>
<protein>
    <submittedName>
        <fullName evidence="2">General secretion pathway protein</fullName>
    </submittedName>
</protein>
<dbReference type="AlphaFoldDB" id="A0A3M6QZ02"/>
<proteinExistence type="predicted"/>
<gene>
    <name evidence="2" type="ORF">D8I35_03325</name>
</gene>
<feature type="transmembrane region" description="Helical" evidence="1">
    <location>
        <begin position="331"/>
        <end position="352"/>
    </location>
</feature>
<dbReference type="Proteomes" id="UP000278006">
    <property type="component" value="Unassembled WGS sequence"/>
</dbReference>
<accession>A0A3M6QZ02</accession>